<dbReference type="EMBL" id="LR746496">
    <property type="protein sequence ID" value="CAA7603469.1"/>
    <property type="molecule type" value="Genomic_DNA"/>
</dbReference>
<evidence type="ECO:0000256" key="14">
    <source>
        <dbReference type="RuleBase" id="RU364006"/>
    </source>
</evidence>
<evidence type="ECO:0000256" key="9">
    <source>
        <dbReference type="ARBA" id="ARBA00032005"/>
    </source>
</evidence>
<gene>
    <name evidence="17" type="ORF">DEACI_1279</name>
    <name evidence="16" type="ORF">DEACI_4296</name>
</gene>
<keyword evidence="8 13" id="KW-0862">Zinc</keyword>
<evidence type="ECO:0000259" key="15">
    <source>
        <dbReference type="PROSITE" id="PS51747"/>
    </source>
</evidence>
<dbReference type="CDD" id="cd01283">
    <property type="entry name" value="cytidine_deaminase"/>
    <property type="match status" value="1"/>
</dbReference>
<protein>
    <recommendedName>
        <fullName evidence="5 14">Cytidine deaminase</fullName>
        <ecNumber evidence="4 14">3.5.4.5</ecNumber>
    </recommendedName>
    <alternativeName>
        <fullName evidence="9 14">Cytidine aminohydrolase</fullName>
    </alternativeName>
</protein>
<evidence type="ECO:0000256" key="1">
    <source>
        <dbReference type="ARBA" id="ARBA00001947"/>
    </source>
</evidence>
<dbReference type="PROSITE" id="PS51747">
    <property type="entry name" value="CYT_DCMP_DEAMINASES_2"/>
    <property type="match status" value="1"/>
</dbReference>
<dbReference type="Proteomes" id="UP000836597">
    <property type="component" value="Chromosome"/>
</dbReference>
<comment type="cofactor">
    <cofactor evidence="1 13 14">
        <name>Zn(2+)</name>
        <dbReference type="ChEBI" id="CHEBI:29105"/>
    </cofactor>
</comment>
<dbReference type="KEGG" id="aacx:DEACI_4296"/>
<name>A0A8S0WAI2_9FIRM</name>
<keyword evidence="18" id="KW-1185">Reference proteome</keyword>
<dbReference type="GO" id="GO:0055086">
    <property type="term" value="P:nucleobase-containing small molecule metabolic process"/>
    <property type="evidence" value="ECO:0007669"/>
    <property type="project" value="UniProtKB-ARBA"/>
</dbReference>
<keyword evidence="6 13" id="KW-0479">Metal-binding</keyword>
<dbReference type="GO" id="GO:0005829">
    <property type="term" value="C:cytosol"/>
    <property type="evidence" value="ECO:0007669"/>
    <property type="project" value="TreeGrafter"/>
</dbReference>
<evidence type="ECO:0000256" key="8">
    <source>
        <dbReference type="ARBA" id="ARBA00022833"/>
    </source>
</evidence>
<dbReference type="GO" id="GO:0042802">
    <property type="term" value="F:identical protein binding"/>
    <property type="evidence" value="ECO:0007669"/>
    <property type="project" value="UniProtKB-ARBA"/>
</dbReference>
<dbReference type="GO" id="GO:0008270">
    <property type="term" value="F:zinc ion binding"/>
    <property type="evidence" value="ECO:0007669"/>
    <property type="project" value="UniProtKB-UniRule"/>
</dbReference>
<dbReference type="InterPro" id="IPR016192">
    <property type="entry name" value="APOBEC/CMP_deaminase_Zn-bd"/>
</dbReference>
<dbReference type="AlphaFoldDB" id="A0A8S0WAI2"/>
<evidence type="ECO:0000256" key="11">
    <source>
        <dbReference type="ARBA" id="ARBA00049558"/>
    </source>
</evidence>
<evidence type="ECO:0000256" key="5">
    <source>
        <dbReference type="ARBA" id="ARBA00018266"/>
    </source>
</evidence>
<comment type="catalytic activity">
    <reaction evidence="10 14">
        <text>2'-deoxycytidine + H2O + H(+) = 2'-deoxyuridine + NH4(+)</text>
        <dbReference type="Rhea" id="RHEA:13433"/>
        <dbReference type="ChEBI" id="CHEBI:15377"/>
        <dbReference type="ChEBI" id="CHEBI:15378"/>
        <dbReference type="ChEBI" id="CHEBI:15698"/>
        <dbReference type="ChEBI" id="CHEBI:16450"/>
        <dbReference type="ChEBI" id="CHEBI:28938"/>
        <dbReference type="EC" id="3.5.4.5"/>
    </reaction>
</comment>
<dbReference type="PANTHER" id="PTHR11644:SF2">
    <property type="entry name" value="CYTIDINE DEAMINASE"/>
    <property type="match status" value="1"/>
</dbReference>
<comment type="function">
    <text evidence="2 14">This enzyme scavenges exogenous and endogenous cytidine and 2'-deoxycytidine for UMP synthesis.</text>
</comment>
<dbReference type="NCBIfam" id="TIGR01354">
    <property type="entry name" value="cyt_deam_tetra"/>
    <property type="match status" value="1"/>
</dbReference>
<dbReference type="FunFam" id="3.40.140.10:FF:000008">
    <property type="entry name" value="Cytidine deaminase"/>
    <property type="match status" value="1"/>
</dbReference>
<feature type="binding site" evidence="13">
    <location>
        <position position="98"/>
    </location>
    <ligand>
        <name>Zn(2+)</name>
        <dbReference type="ChEBI" id="CHEBI:29105"/>
        <note>catalytic</note>
    </ligand>
</feature>
<evidence type="ECO:0000256" key="3">
    <source>
        <dbReference type="ARBA" id="ARBA00006576"/>
    </source>
</evidence>
<dbReference type="PROSITE" id="PS00903">
    <property type="entry name" value="CYT_DCMP_DEAMINASES_1"/>
    <property type="match status" value="1"/>
</dbReference>
<keyword evidence="7 14" id="KW-0378">Hydrolase</keyword>
<feature type="binding site" evidence="13">
    <location>
        <position position="65"/>
    </location>
    <ligand>
        <name>Zn(2+)</name>
        <dbReference type="ChEBI" id="CHEBI:29105"/>
        <note>catalytic</note>
    </ligand>
</feature>
<dbReference type="InterPro" id="IPR050202">
    <property type="entry name" value="Cyt/Deoxycyt_deaminase"/>
</dbReference>
<evidence type="ECO:0000256" key="10">
    <source>
        <dbReference type="ARBA" id="ARBA00049252"/>
    </source>
</evidence>
<accession>A0A8S0WAI2</accession>
<dbReference type="EMBL" id="CDGJ01000033">
    <property type="protein sequence ID" value="CEJ06828.1"/>
    <property type="molecule type" value="Genomic_DNA"/>
</dbReference>
<evidence type="ECO:0000256" key="7">
    <source>
        <dbReference type="ARBA" id="ARBA00022801"/>
    </source>
</evidence>
<comment type="similarity">
    <text evidence="3 14">Belongs to the cytidine and deoxycytidylate deaminase family.</text>
</comment>
<dbReference type="PANTHER" id="PTHR11644">
    <property type="entry name" value="CYTIDINE DEAMINASE"/>
    <property type="match status" value="1"/>
</dbReference>
<dbReference type="SUPFAM" id="SSF53927">
    <property type="entry name" value="Cytidine deaminase-like"/>
    <property type="match status" value="1"/>
</dbReference>
<feature type="domain" description="CMP/dCMP-type deaminase" evidence="15">
    <location>
        <begin position="15"/>
        <end position="139"/>
    </location>
</feature>
<proteinExistence type="inferred from homology"/>
<evidence type="ECO:0000313" key="17">
    <source>
        <dbReference type="EMBL" id="CEJ06828.1"/>
    </source>
</evidence>
<dbReference type="Gene3D" id="3.40.140.10">
    <property type="entry name" value="Cytidine Deaminase, domain 2"/>
    <property type="match status" value="1"/>
</dbReference>
<evidence type="ECO:0000313" key="18">
    <source>
        <dbReference type="Proteomes" id="UP001071230"/>
    </source>
</evidence>
<dbReference type="GO" id="GO:0072527">
    <property type="term" value="P:pyrimidine-containing compound metabolic process"/>
    <property type="evidence" value="ECO:0007669"/>
    <property type="project" value="UniProtKB-ARBA"/>
</dbReference>
<evidence type="ECO:0000256" key="2">
    <source>
        <dbReference type="ARBA" id="ARBA00003949"/>
    </source>
</evidence>
<dbReference type="Proteomes" id="UP001071230">
    <property type="component" value="Unassembled WGS sequence"/>
</dbReference>
<evidence type="ECO:0000256" key="13">
    <source>
        <dbReference type="PIRSR" id="PIRSR606262-3"/>
    </source>
</evidence>
<dbReference type="InterPro" id="IPR016193">
    <property type="entry name" value="Cytidine_deaminase-like"/>
</dbReference>
<reference evidence="17" key="1">
    <citation type="submission" date="2014-11" db="EMBL/GenBank/DDBJ databases">
        <authorList>
            <person name="Hornung B.V."/>
        </authorList>
    </citation>
    <scope>NUCLEOTIDE SEQUENCE</scope>
    <source>
        <strain evidence="17">INE</strain>
    </source>
</reference>
<dbReference type="RefSeq" id="WP_240986662.1">
    <property type="nucleotide sequence ID" value="NZ_CDGJ01000033.1"/>
</dbReference>
<organism evidence="16">
    <name type="scientific">Acididesulfobacillus acetoxydans</name>
    <dbReference type="NCBI Taxonomy" id="1561005"/>
    <lineage>
        <taxon>Bacteria</taxon>
        <taxon>Bacillati</taxon>
        <taxon>Bacillota</taxon>
        <taxon>Clostridia</taxon>
        <taxon>Eubacteriales</taxon>
        <taxon>Peptococcaceae</taxon>
        <taxon>Acididesulfobacillus</taxon>
    </lineage>
</organism>
<dbReference type="NCBIfam" id="NF004064">
    <property type="entry name" value="PRK05578.1"/>
    <property type="match status" value="1"/>
</dbReference>
<feature type="active site" description="Proton donor" evidence="12">
    <location>
        <position position="67"/>
    </location>
</feature>
<evidence type="ECO:0000313" key="16">
    <source>
        <dbReference type="EMBL" id="CAA7603469.1"/>
    </source>
</evidence>
<dbReference type="GO" id="GO:0004126">
    <property type="term" value="F:cytidine deaminase activity"/>
    <property type="evidence" value="ECO:0007669"/>
    <property type="project" value="UniProtKB-UniRule"/>
</dbReference>
<evidence type="ECO:0000256" key="4">
    <source>
        <dbReference type="ARBA" id="ARBA00012783"/>
    </source>
</evidence>
<feature type="binding site" evidence="13">
    <location>
        <position position="101"/>
    </location>
    <ligand>
        <name>Zn(2+)</name>
        <dbReference type="ChEBI" id="CHEBI:29105"/>
        <note>catalytic</note>
    </ligand>
</feature>
<sequence>MCKEVAFGEGSLAKEEIEELIREAQKAYQRSYVPYSHYPVGAAALFSEIFAGCNVENASFGLTLCAERNAIFQGIAAGERSLRAVAVAVPGDAFPSPCGACRQVMREFAEDCPIILINGQGKTKYTSLKELLPESFGPDFL</sequence>
<dbReference type="InterPro" id="IPR002125">
    <property type="entry name" value="CMP_dCMP_dom"/>
</dbReference>
<dbReference type="EC" id="3.5.4.5" evidence="4 14"/>
<evidence type="ECO:0000256" key="6">
    <source>
        <dbReference type="ARBA" id="ARBA00022723"/>
    </source>
</evidence>
<reference evidence="16" key="2">
    <citation type="submission" date="2020-01" db="EMBL/GenBank/DDBJ databases">
        <authorList>
            <person name="Hornung B."/>
        </authorList>
    </citation>
    <scope>NUCLEOTIDE SEQUENCE</scope>
    <source>
        <strain evidence="16">PacBioINE</strain>
    </source>
</reference>
<evidence type="ECO:0000256" key="12">
    <source>
        <dbReference type="PIRSR" id="PIRSR606262-1"/>
    </source>
</evidence>
<dbReference type="InterPro" id="IPR006262">
    <property type="entry name" value="Cyt_deam_tetra"/>
</dbReference>
<dbReference type="Pfam" id="PF00383">
    <property type="entry name" value="dCMP_cyt_deam_1"/>
    <property type="match status" value="1"/>
</dbReference>
<comment type="catalytic activity">
    <reaction evidence="11 14">
        <text>cytidine + H2O + H(+) = uridine + NH4(+)</text>
        <dbReference type="Rhea" id="RHEA:16069"/>
        <dbReference type="ChEBI" id="CHEBI:15377"/>
        <dbReference type="ChEBI" id="CHEBI:15378"/>
        <dbReference type="ChEBI" id="CHEBI:16704"/>
        <dbReference type="ChEBI" id="CHEBI:17562"/>
        <dbReference type="ChEBI" id="CHEBI:28938"/>
        <dbReference type="EC" id="3.5.4.5"/>
    </reaction>
</comment>